<name>A0A803QNB8_CANSA</name>
<reference evidence="8" key="1">
    <citation type="submission" date="2021-03" db="UniProtKB">
        <authorList>
            <consortium name="EnsemblPlants"/>
        </authorList>
    </citation>
    <scope>IDENTIFICATION</scope>
</reference>
<dbReference type="Gene3D" id="2.120.10.30">
    <property type="entry name" value="TolB, C-terminal domain"/>
    <property type="match status" value="1"/>
</dbReference>
<evidence type="ECO:0000256" key="5">
    <source>
        <dbReference type="ARBA" id="ARBA00023180"/>
    </source>
</evidence>
<evidence type="ECO:0000256" key="3">
    <source>
        <dbReference type="ARBA" id="ARBA00022554"/>
    </source>
</evidence>
<feature type="domain" description="Strictosidine synthase conserved region" evidence="7">
    <location>
        <begin position="166"/>
        <end position="252"/>
    </location>
</feature>
<dbReference type="GO" id="GO:0005773">
    <property type="term" value="C:vacuole"/>
    <property type="evidence" value="ECO:0007669"/>
    <property type="project" value="UniProtKB-SubCell"/>
</dbReference>
<dbReference type="EMBL" id="UZAU01000794">
    <property type="status" value="NOT_ANNOTATED_CDS"/>
    <property type="molecule type" value="Genomic_DNA"/>
</dbReference>
<dbReference type="AlphaFoldDB" id="A0A803QNB8"/>
<evidence type="ECO:0000313" key="9">
    <source>
        <dbReference type="Proteomes" id="UP000596661"/>
    </source>
</evidence>
<organism evidence="8 9">
    <name type="scientific">Cannabis sativa</name>
    <name type="common">Hemp</name>
    <name type="synonym">Marijuana</name>
    <dbReference type="NCBI Taxonomy" id="3483"/>
    <lineage>
        <taxon>Eukaryota</taxon>
        <taxon>Viridiplantae</taxon>
        <taxon>Streptophyta</taxon>
        <taxon>Embryophyta</taxon>
        <taxon>Tracheophyta</taxon>
        <taxon>Spermatophyta</taxon>
        <taxon>Magnoliopsida</taxon>
        <taxon>eudicotyledons</taxon>
        <taxon>Gunneridae</taxon>
        <taxon>Pentapetalae</taxon>
        <taxon>rosids</taxon>
        <taxon>fabids</taxon>
        <taxon>Rosales</taxon>
        <taxon>Cannabaceae</taxon>
        <taxon>Cannabis</taxon>
    </lineage>
</organism>
<keyword evidence="4 6" id="KW-0732">Signal</keyword>
<evidence type="ECO:0000256" key="1">
    <source>
        <dbReference type="ARBA" id="ARBA00004116"/>
    </source>
</evidence>
<dbReference type="GO" id="GO:0012505">
    <property type="term" value="C:endomembrane system"/>
    <property type="evidence" value="ECO:0007669"/>
    <property type="project" value="TreeGrafter"/>
</dbReference>
<feature type="signal peptide" evidence="6">
    <location>
        <begin position="1"/>
        <end position="21"/>
    </location>
</feature>
<dbReference type="Gramene" id="evm.model.10.326">
    <property type="protein sequence ID" value="cds.evm.model.10.326"/>
    <property type="gene ID" value="evm.TU.10.326"/>
</dbReference>
<dbReference type="PANTHER" id="PTHR10426">
    <property type="entry name" value="STRICTOSIDINE SYNTHASE-RELATED"/>
    <property type="match status" value="1"/>
</dbReference>
<proteinExistence type="inferred from homology"/>
<dbReference type="EnsemblPlants" id="evm.model.10.326">
    <property type="protein sequence ID" value="cds.evm.model.10.326"/>
    <property type="gene ID" value="evm.TU.10.326"/>
</dbReference>
<dbReference type="Pfam" id="PF20067">
    <property type="entry name" value="SSL_N"/>
    <property type="match status" value="1"/>
</dbReference>
<dbReference type="Proteomes" id="UP000596661">
    <property type="component" value="Unassembled WGS sequence"/>
</dbReference>
<dbReference type="GO" id="GO:0016787">
    <property type="term" value="F:hydrolase activity"/>
    <property type="evidence" value="ECO:0007669"/>
    <property type="project" value="TreeGrafter"/>
</dbReference>
<evidence type="ECO:0000313" key="8">
    <source>
        <dbReference type="EnsemblPlants" id="cds.evm.model.10.326"/>
    </source>
</evidence>
<keyword evidence="3" id="KW-0926">Vacuole</keyword>
<dbReference type="PANTHER" id="PTHR10426:SF79">
    <property type="entry name" value="PROTEIN STRICTOSIDINE SYNTHASE-LIKE 2"/>
    <property type="match status" value="1"/>
</dbReference>
<keyword evidence="9" id="KW-1185">Reference proteome</keyword>
<accession>A0A803QNB8</accession>
<evidence type="ECO:0000256" key="2">
    <source>
        <dbReference type="ARBA" id="ARBA00009191"/>
    </source>
</evidence>
<comment type="subcellular location">
    <subcellularLocation>
        <location evidence="1">Vacuole</location>
    </subcellularLocation>
</comment>
<evidence type="ECO:0000256" key="6">
    <source>
        <dbReference type="SAM" id="SignalP"/>
    </source>
</evidence>
<keyword evidence="5" id="KW-0325">Glycoprotein</keyword>
<dbReference type="SUPFAM" id="SSF63829">
    <property type="entry name" value="Calcium-dependent phosphotriesterase"/>
    <property type="match status" value="1"/>
</dbReference>
<sequence length="385" mass="43124">MASKLFPTATIGALLLSSVLAANLFQFSYPSSSSSSSRDFDGADFGRFEFIPIDGAIGPESYAFDSFGEGPYTGVSDGRIIKWHENQRRWFDFAVTSPNRSRCEGPHDHHQTEHSCGRPLGLKFNRMSGDLYIADAYMGLLVVGPQGGLATRVATQAQEIPFAFLNGLDIDDHTGLVYFTDSSSHYQRRNYLSLILSGEKTGRLMKYDPQIKEVNVLAENLSFPNGVVVSENGDFLLIAETTTCRIIRYWLQTSKAGTYEVFAELPGFPDNIKKSPRGGFWVGIHAKRKWIFKWILSHPLVAKFFLELPFDITEAYTHVSNWRGRGLIMRLSEEGVVLDMVEDESGVNWKAVSEVEEKDGNLWIGSIHKAYAGKFKLNDTNYVTL</sequence>
<dbReference type="FunFam" id="2.120.10.30:FF:000032">
    <property type="entry name" value="Protein STRICTOSIDINE SYNTHASE-LIKE 13"/>
    <property type="match status" value="1"/>
</dbReference>
<dbReference type="OMA" id="QRRNYIS"/>
<dbReference type="Pfam" id="PF03088">
    <property type="entry name" value="Str_synth"/>
    <property type="match status" value="1"/>
</dbReference>
<dbReference type="InterPro" id="IPR011042">
    <property type="entry name" value="6-blade_b-propeller_TolB-like"/>
</dbReference>
<comment type="similarity">
    <text evidence="2">Belongs to the strictosidine synthase family.</text>
</comment>
<protein>
    <recommendedName>
        <fullName evidence="7">Strictosidine synthase conserved region domain-containing protein</fullName>
    </recommendedName>
</protein>
<evidence type="ECO:0000259" key="7">
    <source>
        <dbReference type="Pfam" id="PF03088"/>
    </source>
</evidence>
<dbReference type="OrthoDB" id="5307922at2759"/>
<feature type="chain" id="PRO_5030537558" description="Strictosidine synthase conserved region domain-containing protein" evidence="6">
    <location>
        <begin position="22"/>
        <end position="385"/>
    </location>
</feature>
<evidence type="ECO:0000256" key="4">
    <source>
        <dbReference type="ARBA" id="ARBA00022729"/>
    </source>
</evidence>
<dbReference type="InterPro" id="IPR018119">
    <property type="entry name" value="Strictosidine_synth_cons-reg"/>
</dbReference>